<dbReference type="SMART" id="SM00267">
    <property type="entry name" value="GGDEF"/>
    <property type="match status" value="1"/>
</dbReference>
<gene>
    <name evidence="5" type="ORF">ATN88_15640</name>
</gene>
<proteinExistence type="predicted"/>
<keyword evidence="5" id="KW-0675">Receptor</keyword>
<feature type="domain" description="EAL" evidence="3">
    <location>
        <begin position="401"/>
        <end position="643"/>
    </location>
</feature>
<dbReference type="RefSeq" id="WP_067420181.1">
    <property type="nucleotide sequence ID" value="NZ_LNTY01000062.1"/>
</dbReference>
<keyword evidence="1" id="KW-0175">Coiled coil</keyword>
<dbReference type="SUPFAM" id="SSF141868">
    <property type="entry name" value="EAL domain-like"/>
    <property type="match status" value="1"/>
</dbReference>
<reference evidence="5 6" key="1">
    <citation type="submission" date="2015-11" db="EMBL/GenBank/DDBJ databases">
        <title>Genomic Taxonomy of the Vibrionaceae.</title>
        <authorList>
            <person name="Gomez-Gil B."/>
            <person name="Enciso-Ibarra J."/>
        </authorList>
    </citation>
    <scope>NUCLEOTIDE SEQUENCE [LARGE SCALE GENOMIC DNA]</scope>
    <source>
        <strain evidence="5 6">CAIM 912</strain>
    </source>
</reference>
<dbReference type="CDD" id="cd01948">
    <property type="entry name" value="EAL"/>
    <property type="match status" value="1"/>
</dbReference>
<dbReference type="PANTHER" id="PTHR33121:SF79">
    <property type="entry name" value="CYCLIC DI-GMP PHOSPHODIESTERASE PDED-RELATED"/>
    <property type="match status" value="1"/>
</dbReference>
<keyword evidence="2" id="KW-1133">Transmembrane helix</keyword>
<dbReference type="InterPro" id="IPR043128">
    <property type="entry name" value="Rev_trsase/Diguanyl_cyclase"/>
</dbReference>
<evidence type="ECO:0000259" key="4">
    <source>
        <dbReference type="PROSITE" id="PS50887"/>
    </source>
</evidence>
<evidence type="ECO:0000256" key="1">
    <source>
        <dbReference type="SAM" id="Coils"/>
    </source>
</evidence>
<dbReference type="Pfam" id="PF00990">
    <property type="entry name" value="GGDEF"/>
    <property type="match status" value="1"/>
</dbReference>
<dbReference type="Pfam" id="PF00563">
    <property type="entry name" value="EAL"/>
    <property type="match status" value="1"/>
</dbReference>
<evidence type="ECO:0000313" key="5">
    <source>
        <dbReference type="EMBL" id="KXF79693.1"/>
    </source>
</evidence>
<dbReference type="InterPro" id="IPR001633">
    <property type="entry name" value="EAL_dom"/>
</dbReference>
<evidence type="ECO:0000256" key="2">
    <source>
        <dbReference type="SAM" id="Phobius"/>
    </source>
</evidence>
<dbReference type="OrthoDB" id="5894408at2"/>
<dbReference type="Proteomes" id="UP000070529">
    <property type="component" value="Unassembled WGS sequence"/>
</dbReference>
<dbReference type="AlphaFoldDB" id="A0A135I2L9"/>
<organism evidence="5 6">
    <name type="scientific">Enterovibrio coralii</name>
    <dbReference type="NCBI Taxonomy" id="294935"/>
    <lineage>
        <taxon>Bacteria</taxon>
        <taxon>Pseudomonadati</taxon>
        <taxon>Pseudomonadota</taxon>
        <taxon>Gammaproteobacteria</taxon>
        <taxon>Vibrionales</taxon>
        <taxon>Vibrionaceae</taxon>
        <taxon>Enterovibrio</taxon>
    </lineage>
</organism>
<dbReference type="SMART" id="SM00052">
    <property type="entry name" value="EAL"/>
    <property type="match status" value="1"/>
</dbReference>
<feature type="coiled-coil region" evidence="1">
    <location>
        <begin position="169"/>
        <end position="233"/>
    </location>
</feature>
<dbReference type="Gene3D" id="3.20.20.450">
    <property type="entry name" value="EAL domain"/>
    <property type="match status" value="1"/>
</dbReference>
<dbReference type="SUPFAM" id="SSF55073">
    <property type="entry name" value="Nucleotide cyclase"/>
    <property type="match status" value="1"/>
</dbReference>
<keyword evidence="2" id="KW-0472">Membrane</keyword>
<dbReference type="PROSITE" id="PS50887">
    <property type="entry name" value="GGDEF"/>
    <property type="match status" value="1"/>
</dbReference>
<keyword evidence="6" id="KW-1185">Reference proteome</keyword>
<feature type="domain" description="GGDEF" evidence="4">
    <location>
        <begin position="262"/>
        <end position="392"/>
    </location>
</feature>
<dbReference type="InterPro" id="IPR035919">
    <property type="entry name" value="EAL_sf"/>
</dbReference>
<evidence type="ECO:0000259" key="3">
    <source>
        <dbReference type="PROSITE" id="PS50883"/>
    </source>
</evidence>
<dbReference type="InterPro" id="IPR000160">
    <property type="entry name" value="GGDEF_dom"/>
</dbReference>
<feature type="transmembrane region" description="Helical" evidence="2">
    <location>
        <begin position="6"/>
        <end position="31"/>
    </location>
</feature>
<dbReference type="STRING" id="294935.ATN88_15640"/>
<comment type="caution">
    <text evidence="5">The sequence shown here is derived from an EMBL/GenBank/DDBJ whole genome shotgun (WGS) entry which is preliminary data.</text>
</comment>
<accession>A0A135I2L9</accession>
<dbReference type="Gene3D" id="3.30.70.270">
    <property type="match status" value="1"/>
</dbReference>
<dbReference type="EMBL" id="LNTY01000062">
    <property type="protein sequence ID" value="KXF79693.1"/>
    <property type="molecule type" value="Genomic_DNA"/>
</dbReference>
<protein>
    <submittedName>
        <fullName evidence="5">C-di-GMP receptor LapD</fullName>
    </submittedName>
</protein>
<dbReference type="PANTHER" id="PTHR33121">
    <property type="entry name" value="CYCLIC DI-GMP PHOSPHODIESTERASE PDEF"/>
    <property type="match status" value="1"/>
</dbReference>
<dbReference type="PROSITE" id="PS50883">
    <property type="entry name" value="EAL"/>
    <property type="match status" value="1"/>
</dbReference>
<sequence length="643" mass="72125">MTTKRFSLLSVFLIAILIMASSLTMLTFWSISFQQSQLEQRAETLLSQFQKTLPRFISYYDTESIGEIVDALTSDEVQEITLTDPITSEKVIWVNTPAAQEASWITQVAAVNPVHRERNLVRDESTVGTMTVTLSAAKANNVAGRFVAICFSLIGATTFGFLLLFAFAIENHRRAIRKARGAIQDLSQQDFTSLSTRKKSGIRSLDEAISALANNVQRLIQSLNKELKTLHTSMMYDSVSGLPNRQYFNHQLNSWMTEETDAPGAVFLVGLPWLDSTYRRYGYVARDETWRLLSTSLLAAFDTTPNCSIARINDNEVAILLPEVSEEQSRHALHTLISTFNNEVSMAGWDTNTGFHIGVVHAHGLPGSQMLSLADNALQRATAQKEVFVFNRGSEEQIIDRETWRERLQSTIKKRMLRLQWQPVKLLDRDAVFHQEIFTQALIEDQWQSASRLMPYIQLFQKGVEFDMAVIDTLAAHHKTSPLTLPVALNLTDESLATPGFVVWLTQKLKSQELPANLLFFEINEVSARNNLSACIAFSQKVRKAGAQVGIDHFGRHLQSVEYIAQIKPAYAKLDQALNHSQSSENRVFTETLVNIIESMNITIVATGINDMEGKSLLDTQIIDAYQGFVNPPALLAETETES</sequence>
<feature type="transmembrane region" description="Helical" evidence="2">
    <location>
        <begin position="146"/>
        <end position="169"/>
    </location>
</feature>
<dbReference type="InterPro" id="IPR029787">
    <property type="entry name" value="Nucleotide_cyclase"/>
</dbReference>
<evidence type="ECO:0000313" key="6">
    <source>
        <dbReference type="Proteomes" id="UP000070529"/>
    </source>
</evidence>
<dbReference type="GO" id="GO:0071111">
    <property type="term" value="F:cyclic-guanylate-specific phosphodiesterase activity"/>
    <property type="evidence" value="ECO:0007669"/>
    <property type="project" value="InterPro"/>
</dbReference>
<keyword evidence="2" id="KW-0812">Transmembrane</keyword>
<dbReference type="InterPro" id="IPR050706">
    <property type="entry name" value="Cyclic-di-GMP_PDE-like"/>
</dbReference>
<name>A0A135I2L9_9GAMM</name>